<dbReference type="Gene3D" id="3.90.550.10">
    <property type="entry name" value="Spore Coat Polysaccharide Biosynthesis Protein SpsA, Chain A"/>
    <property type="match status" value="1"/>
</dbReference>
<dbReference type="GO" id="GO:0016757">
    <property type="term" value="F:glycosyltransferase activity"/>
    <property type="evidence" value="ECO:0007669"/>
    <property type="project" value="UniProtKB-KW"/>
</dbReference>
<evidence type="ECO:0000259" key="5">
    <source>
        <dbReference type="Pfam" id="PF00535"/>
    </source>
</evidence>
<dbReference type="InterPro" id="IPR029044">
    <property type="entry name" value="Nucleotide-diphossugar_trans"/>
</dbReference>
<accession>I0AHU6</accession>
<evidence type="ECO:0000256" key="2">
    <source>
        <dbReference type="ARBA" id="ARBA00022676"/>
    </source>
</evidence>
<evidence type="ECO:0000256" key="3">
    <source>
        <dbReference type="ARBA" id="ARBA00022679"/>
    </source>
</evidence>
<keyword evidence="2" id="KW-0328">Glycosyltransferase</keyword>
<dbReference type="KEGG" id="ial:IALB_0841"/>
<dbReference type="InterPro" id="IPR001173">
    <property type="entry name" value="Glyco_trans_2-like"/>
</dbReference>
<dbReference type="Proteomes" id="UP000007394">
    <property type="component" value="Chromosome"/>
</dbReference>
<comment type="similarity">
    <text evidence="1">Belongs to the glycosyltransferase 2 family.</text>
</comment>
<proteinExistence type="inferred from homology"/>
<dbReference type="AlphaFoldDB" id="I0AHU6"/>
<feature type="transmembrane region" description="Helical" evidence="4">
    <location>
        <begin position="276"/>
        <end position="303"/>
    </location>
</feature>
<feature type="transmembrane region" description="Helical" evidence="4">
    <location>
        <begin position="6"/>
        <end position="23"/>
    </location>
</feature>
<dbReference type="SUPFAM" id="SSF53448">
    <property type="entry name" value="Nucleotide-diphospho-sugar transferases"/>
    <property type="match status" value="1"/>
</dbReference>
<feature type="domain" description="Glycosyltransferase 2-like" evidence="5">
    <location>
        <begin position="41"/>
        <end position="194"/>
    </location>
</feature>
<dbReference type="Pfam" id="PF00535">
    <property type="entry name" value="Glycos_transf_2"/>
    <property type="match status" value="1"/>
</dbReference>
<dbReference type="EMBL" id="CP003418">
    <property type="protein sequence ID" value="AFH48553.1"/>
    <property type="molecule type" value="Genomic_DNA"/>
</dbReference>
<dbReference type="eggNOG" id="COG1215">
    <property type="taxonomic scope" value="Bacteria"/>
</dbReference>
<dbReference type="PANTHER" id="PTHR43630">
    <property type="entry name" value="POLY-BETA-1,6-N-ACETYL-D-GLUCOSAMINE SYNTHASE"/>
    <property type="match status" value="1"/>
</dbReference>
<keyword evidence="3 6" id="KW-0808">Transferase</keyword>
<dbReference type="HOGENOM" id="CLU_055604_0_0_10"/>
<evidence type="ECO:0000256" key="1">
    <source>
        <dbReference type="ARBA" id="ARBA00006739"/>
    </source>
</evidence>
<evidence type="ECO:0000313" key="7">
    <source>
        <dbReference type="Proteomes" id="UP000007394"/>
    </source>
</evidence>
<dbReference type="OrthoDB" id="9800276at2"/>
<reference evidence="6 7" key="1">
    <citation type="journal article" date="2012" name="Front. Microbiol.">
        <title>Complete genome of Ignavibacterium album, a metabolically versatile, flagellated, facultative anaerobe from the phylum Chlorobi.</title>
        <authorList>
            <person name="Liu Z."/>
            <person name="Frigaard N.-U."/>
            <person name="Vogl K."/>
            <person name="Iino T."/>
            <person name="Ohkuma M."/>
            <person name="Overmann J."/>
            <person name="Bryant D.A."/>
        </authorList>
    </citation>
    <scope>NUCLEOTIDE SEQUENCE [LARGE SCALE GENOMIC DNA]</scope>
    <source>
        <strain evidence="7">DSM 19864 / JCM 16511 / NBRC 101810 / Mat9-16</strain>
    </source>
</reference>
<dbReference type="PANTHER" id="PTHR43630:SF1">
    <property type="entry name" value="POLY-BETA-1,6-N-ACETYL-D-GLUCOSAMINE SYNTHASE"/>
    <property type="match status" value="1"/>
</dbReference>
<keyword evidence="4" id="KW-0472">Membrane</keyword>
<feature type="transmembrane region" description="Helical" evidence="4">
    <location>
        <begin position="333"/>
        <end position="352"/>
    </location>
</feature>
<sequence length="358" mass="41457">MVLLTIILPICLVLMTSLILIGLKRAFQQTPGTTTSFQNISIIIPFKNEQENIPDLLNALKRLDYPSDKYEVIFVDDNSSDDSTKFLNQNLMDNYKVVLASDKKYPGKKGVIDEGIQNALFDIIAITDADCEPESHWLKSISEKISDRNDIVFGYSPFKEEKTLINKISSFENFRNFILYFSSVGLGIPYSATSRSIAFRKNIYMKLNGYSNTLETLSGDDDLFIREAVKQKLKIATFRYGNDLVYSKASKSFRDYFKRKSRHLKTSHHYLLKHQILLALWHSVNIFSLYSIVFISLSEWFLLSSVVKMVLDLTIVQKVKSKLSHNFKCYEVIFLQPVYETFLIINFINSIFRKDKWK</sequence>
<organism evidence="6 7">
    <name type="scientific">Ignavibacterium album (strain DSM 19864 / JCM 16511 / NBRC 101810 / Mat9-16)</name>
    <dbReference type="NCBI Taxonomy" id="945713"/>
    <lineage>
        <taxon>Bacteria</taxon>
        <taxon>Pseudomonadati</taxon>
        <taxon>Ignavibacteriota</taxon>
        <taxon>Ignavibacteria</taxon>
        <taxon>Ignavibacteriales</taxon>
        <taxon>Ignavibacteriaceae</taxon>
        <taxon>Ignavibacterium</taxon>
    </lineage>
</organism>
<gene>
    <name evidence="6" type="ordered locus">IALB_0841</name>
</gene>
<keyword evidence="4" id="KW-0812">Transmembrane</keyword>
<evidence type="ECO:0000313" key="6">
    <source>
        <dbReference type="EMBL" id="AFH48553.1"/>
    </source>
</evidence>
<dbReference type="STRING" id="945713.IALB_0841"/>
<evidence type="ECO:0000256" key="4">
    <source>
        <dbReference type="SAM" id="Phobius"/>
    </source>
</evidence>
<keyword evidence="7" id="KW-1185">Reference proteome</keyword>
<protein>
    <submittedName>
        <fullName evidence="6">Glycosyltransferase</fullName>
    </submittedName>
</protein>
<keyword evidence="4" id="KW-1133">Transmembrane helix</keyword>
<name>I0AHU6_IGNAJ</name>